<name>A0A0M2P5N1_STACC</name>
<protein>
    <submittedName>
        <fullName evidence="1">Tributyrin esterase</fullName>
    </submittedName>
</protein>
<proteinExistence type="predicted"/>
<evidence type="ECO:0000313" key="1">
    <source>
        <dbReference type="EMBL" id="KKI65555.1"/>
    </source>
</evidence>
<dbReference type="Gene3D" id="3.40.50.1820">
    <property type="entry name" value="alpha/beta hydrolase"/>
    <property type="match status" value="1"/>
</dbReference>
<dbReference type="PATRIC" id="fig|74704.6.peg.1546"/>
<evidence type="ECO:0000313" key="2">
    <source>
        <dbReference type="Proteomes" id="UP000034455"/>
    </source>
</evidence>
<dbReference type="RefSeq" id="WP_019470118.1">
    <property type="nucleotide sequence ID" value="NZ_BKAS01000001.1"/>
</dbReference>
<reference evidence="1 2" key="1">
    <citation type="submission" date="2015-03" db="EMBL/GenBank/DDBJ databases">
        <title>Genome Assembly of Staphylococcus cohnii subsp. cohnii strain G22B2.</title>
        <authorList>
            <person name="Nair G."/>
            <person name="Kaur G."/>
            <person name="Khatri I."/>
            <person name="Singh N.K."/>
            <person name="Sathyabama S."/>
            <person name="Maurya S.K."/>
            <person name="Subramanian S."/>
            <person name="Agrewala J.N."/>
            <person name="Mayilraj S."/>
        </authorList>
    </citation>
    <scope>NUCLEOTIDE SEQUENCE [LARGE SCALE GENOMIC DNA]</scope>
    <source>
        <strain evidence="1 2">G22B2</strain>
    </source>
</reference>
<dbReference type="GeneID" id="58096674"/>
<dbReference type="InterPro" id="IPR050583">
    <property type="entry name" value="Mycobacterial_A85_antigen"/>
</dbReference>
<sequence>MALLSINYNSKTIGMHHHFMVILPEVESYFKKGTQPKPLKTLLLLHGLSSDETSYMRYTSIERYANEQQLAVIMPNADHSGYSNMVFGHKYYDYVLEVLDYAHQILPLSQKREDNFIAGHSMGGYGTIKFALAEGHRFAKACPLSAVYDAQTFMDYDWYDYSGEAIAGVSKNATGNDLDPYYLVDQAIQQGKEIPDLLIMCGTEDALHEDNKKFIKYLDEKQISYCFEDGPGEHDYAYWDYAIKRAIDWLVKG</sequence>
<dbReference type="EMBL" id="LAKJ01000002">
    <property type="protein sequence ID" value="KKI65555.1"/>
    <property type="molecule type" value="Genomic_DNA"/>
</dbReference>
<accession>A0A0M2P5N1</accession>
<comment type="caution">
    <text evidence="1">The sequence shown here is derived from an EMBL/GenBank/DDBJ whole genome shotgun (WGS) entry which is preliminary data.</text>
</comment>
<dbReference type="Pfam" id="PF00756">
    <property type="entry name" value="Esterase"/>
    <property type="match status" value="1"/>
</dbReference>
<dbReference type="AlphaFoldDB" id="A0A0M2P5N1"/>
<dbReference type="SUPFAM" id="SSF53474">
    <property type="entry name" value="alpha/beta-Hydrolases"/>
    <property type="match status" value="1"/>
</dbReference>
<gene>
    <name evidence="1" type="ORF">UF66_1512</name>
</gene>
<dbReference type="InterPro" id="IPR029058">
    <property type="entry name" value="AB_hydrolase_fold"/>
</dbReference>
<organism evidence="1 2">
    <name type="scientific">Staphylococcus cohnii subsp. cohnii</name>
    <dbReference type="NCBI Taxonomy" id="74704"/>
    <lineage>
        <taxon>Bacteria</taxon>
        <taxon>Bacillati</taxon>
        <taxon>Bacillota</taxon>
        <taxon>Bacilli</taxon>
        <taxon>Bacillales</taxon>
        <taxon>Staphylococcaceae</taxon>
        <taxon>Staphylococcus</taxon>
        <taxon>Staphylococcus cohnii species complex</taxon>
    </lineage>
</organism>
<dbReference type="InterPro" id="IPR000801">
    <property type="entry name" value="Esterase-like"/>
</dbReference>
<dbReference type="GO" id="GO:0016747">
    <property type="term" value="F:acyltransferase activity, transferring groups other than amino-acyl groups"/>
    <property type="evidence" value="ECO:0007669"/>
    <property type="project" value="TreeGrafter"/>
</dbReference>
<dbReference type="PANTHER" id="PTHR48098">
    <property type="entry name" value="ENTEROCHELIN ESTERASE-RELATED"/>
    <property type="match status" value="1"/>
</dbReference>
<dbReference type="Proteomes" id="UP000034455">
    <property type="component" value="Unassembled WGS sequence"/>
</dbReference>
<dbReference type="PANTHER" id="PTHR48098:SF1">
    <property type="entry name" value="DIACYLGLYCEROL ACYLTRANSFERASE_MYCOLYLTRANSFERASE AG85A"/>
    <property type="match status" value="1"/>
</dbReference>